<name>A0A830F607_9EURY</name>
<accession>A0A830F607</accession>
<keyword evidence="1" id="KW-1133">Transmembrane helix</keyword>
<reference evidence="2" key="1">
    <citation type="journal article" date="2014" name="Int. J. Syst. Evol. Microbiol.">
        <title>Complete genome sequence of Corynebacterium casei LMG S-19264T (=DSM 44701T), isolated from a smear-ripened cheese.</title>
        <authorList>
            <consortium name="US DOE Joint Genome Institute (JGI-PGF)"/>
            <person name="Walter F."/>
            <person name="Albersmeier A."/>
            <person name="Kalinowski J."/>
            <person name="Ruckert C."/>
        </authorList>
    </citation>
    <scope>NUCLEOTIDE SEQUENCE</scope>
    <source>
        <strain evidence="2">JCM 19596</strain>
    </source>
</reference>
<evidence type="ECO:0000256" key="1">
    <source>
        <dbReference type="SAM" id="Phobius"/>
    </source>
</evidence>
<protein>
    <submittedName>
        <fullName evidence="2">Uncharacterized protein</fullName>
    </submittedName>
</protein>
<evidence type="ECO:0000313" key="3">
    <source>
        <dbReference type="Proteomes" id="UP000607197"/>
    </source>
</evidence>
<evidence type="ECO:0000313" key="2">
    <source>
        <dbReference type="EMBL" id="GGL57915.1"/>
    </source>
</evidence>
<keyword evidence="3" id="KW-1185">Reference proteome</keyword>
<dbReference type="Proteomes" id="UP000607197">
    <property type="component" value="Unassembled WGS sequence"/>
</dbReference>
<feature type="transmembrane region" description="Helical" evidence="1">
    <location>
        <begin position="16"/>
        <end position="33"/>
    </location>
</feature>
<proteinExistence type="predicted"/>
<sequence>MAELGNYFDEIADVDSWISIVVIAAAFFAGSVMKNTIERSVDAPDELYGVVIMVGGVFAGGDYQHEIVTGGGLYTLDKAMERFGVKSKVQEAV</sequence>
<dbReference type="EMBL" id="BMPG01000002">
    <property type="protein sequence ID" value="GGL57915.1"/>
    <property type="molecule type" value="Genomic_DNA"/>
</dbReference>
<keyword evidence="1" id="KW-0472">Membrane</keyword>
<dbReference type="RefSeq" id="WP_188977540.1">
    <property type="nucleotide sequence ID" value="NZ_BMPG01000002.1"/>
</dbReference>
<gene>
    <name evidence="2" type="ORF">GCM10009039_15120</name>
</gene>
<keyword evidence="1" id="KW-0812">Transmembrane</keyword>
<organism evidence="2 3">
    <name type="scientific">Halocalculus aciditolerans</name>
    <dbReference type="NCBI Taxonomy" id="1383812"/>
    <lineage>
        <taxon>Archaea</taxon>
        <taxon>Methanobacteriati</taxon>
        <taxon>Methanobacteriota</taxon>
        <taxon>Stenosarchaea group</taxon>
        <taxon>Halobacteria</taxon>
        <taxon>Halobacteriales</taxon>
        <taxon>Halobacteriaceae</taxon>
        <taxon>Halocalculus</taxon>
    </lineage>
</organism>
<reference evidence="2" key="2">
    <citation type="submission" date="2020-09" db="EMBL/GenBank/DDBJ databases">
        <authorList>
            <person name="Sun Q."/>
            <person name="Ohkuma M."/>
        </authorList>
    </citation>
    <scope>NUCLEOTIDE SEQUENCE</scope>
    <source>
        <strain evidence="2">JCM 19596</strain>
    </source>
</reference>
<dbReference type="AlphaFoldDB" id="A0A830F607"/>
<comment type="caution">
    <text evidence="2">The sequence shown here is derived from an EMBL/GenBank/DDBJ whole genome shotgun (WGS) entry which is preliminary data.</text>
</comment>